<dbReference type="CDD" id="cd03228">
    <property type="entry name" value="ABCC_MRP_Like"/>
    <property type="match status" value="1"/>
</dbReference>
<dbReference type="RefSeq" id="WP_089245617.1">
    <property type="nucleotide sequence ID" value="NZ_FZOW01000005.1"/>
</dbReference>
<evidence type="ECO:0000259" key="8">
    <source>
        <dbReference type="PROSITE" id="PS50893"/>
    </source>
</evidence>
<feature type="domain" description="ABC transporter" evidence="8">
    <location>
        <begin position="329"/>
        <end position="539"/>
    </location>
</feature>
<dbReference type="InterPro" id="IPR011527">
    <property type="entry name" value="ABC1_TM_dom"/>
</dbReference>
<dbReference type="PANTHER" id="PTHR24221:SF590">
    <property type="entry name" value="COMPONENT LINKED WITH THE ASSEMBLY OF CYTOCHROME' TRANSPORT TRANSMEMBRANE ATP-BINDING PROTEIN ABC TRANSPORTER CYDD-RELATED"/>
    <property type="match status" value="1"/>
</dbReference>
<keyword evidence="11" id="KW-1185">Reference proteome</keyword>
<feature type="transmembrane region" description="Helical" evidence="7">
    <location>
        <begin position="153"/>
        <end position="170"/>
    </location>
</feature>
<evidence type="ECO:0000313" key="10">
    <source>
        <dbReference type="EMBL" id="SNS75365.1"/>
    </source>
</evidence>
<protein>
    <submittedName>
        <fullName evidence="10">ABC-type transport system involved in cytochrome bd biosynthesis, ATPase and permease components</fullName>
    </submittedName>
</protein>
<dbReference type="InterPro" id="IPR003593">
    <property type="entry name" value="AAA+_ATPase"/>
</dbReference>
<gene>
    <name evidence="10" type="ORF">SAMN05421642_10551</name>
</gene>
<dbReference type="PROSITE" id="PS00211">
    <property type="entry name" value="ABC_TRANSPORTER_1"/>
    <property type="match status" value="1"/>
</dbReference>
<evidence type="ECO:0000313" key="11">
    <source>
        <dbReference type="Proteomes" id="UP000198327"/>
    </source>
</evidence>
<dbReference type="GO" id="GO:0005524">
    <property type="term" value="F:ATP binding"/>
    <property type="evidence" value="ECO:0007669"/>
    <property type="project" value="UniProtKB-KW"/>
</dbReference>
<dbReference type="Gene3D" id="1.20.1560.10">
    <property type="entry name" value="ABC transporter type 1, transmembrane domain"/>
    <property type="match status" value="1"/>
</dbReference>
<comment type="subcellular location">
    <subcellularLocation>
        <location evidence="1">Cell membrane</location>
        <topology evidence="1">Multi-pass membrane protein</topology>
    </subcellularLocation>
</comment>
<evidence type="ECO:0000256" key="1">
    <source>
        <dbReference type="ARBA" id="ARBA00004651"/>
    </source>
</evidence>
<feature type="transmembrane region" description="Helical" evidence="7">
    <location>
        <begin position="52"/>
        <end position="76"/>
    </location>
</feature>
<dbReference type="Pfam" id="PF00664">
    <property type="entry name" value="ABC_membrane"/>
    <property type="match status" value="1"/>
</dbReference>
<keyword evidence="5 7" id="KW-1133">Transmembrane helix</keyword>
<dbReference type="Gene3D" id="3.40.50.300">
    <property type="entry name" value="P-loop containing nucleotide triphosphate hydrolases"/>
    <property type="match status" value="1"/>
</dbReference>
<dbReference type="SUPFAM" id="SSF90123">
    <property type="entry name" value="ABC transporter transmembrane region"/>
    <property type="match status" value="1"/>
</dbReference>
<evidence type="ECO:0000256" key="3">
    <source>
        <dbReference type="ARBA" id="ARBA00022741"/>
    </source>
</evidence>
<evidence type="ECO:0000256" key="4">
    <source>
        <dbReference type="ARBA" id="ARBA00022840"/>
    </source>
</evidence>
<dbReference type="InterPro" id="IPR003439">
    <property type="entry name" value="ABC_transporter-like_ATP-bd"/>
</dbReference>
<feature type="transmembrane region" description="Helical" evidence="7">
    <location>
        <begin position="127"/>
        <end position="147"/>
    </location>
</feature>
<evidence type="ECO:0000256" key="5">
    <source>
        <dbReference type="ARBA" id="ARBA00022989"/>
    </source>
</evidence>
<evidence type="ECO:0000256" key="7">
    <source>
        <dbReference type="SAM" id="Phobius"/>
    </source>
</evidence>
<dbReference type="InterPro" id="IPR036640">
    <property type="entry name" value="ABC1_TM_sf"/>
</dbReference>
<evidence type="ECO:0000256" key="6">
    <source>
        <dbReference type="ARBA" id="ARBA00023136"/>
    </source>
</evidence>
<dbReference type="GO" id="GO:0140359">
    <property type="term" value="F:ABC-type transporter activity"/>
    <property type="evidence" value="ECO:0007669"/>
    <property type="project" value="InterPro"/>
</dbReference>
<dbReference type="PROSITE" id="PS50893">
    <property type="entry name" value="ABC_TRANSPORTER_2"/>
    <property type="match status" value="1"/>
</dbReference>
<dbReference type="InterPro" id="IPR017871">
    <property type="entry name" value="ABC_transporter-like_CS"/>
</dbReference>
<dbReference type="InterPro" id="IPR027417">
    <property type="entry name" value="P-loop_NTPase"/>
</dbReference>
<organism evidence="10 11">
    <name type="scientific">Rhodococcoides kyotonense</name>
    <dbReference type="NCBI Taxonomy" id="398843"/>
    <lineage>
        <taxon>Bacteria</taxon>
        <taxon>Bacillati</taxon>
        <taxon>Actinomycetota</taxon>
        <taxon>Actinomycetes</taxon>
        <taxon>Mycobacteriales</taxon>
        <taxon>Nocardiaceae</taxon>
        <taxon>Rhodococcoides</taxon>
    </lineage>
</organism>
<dbReference type="Proteomes" id="UP000198327">
    <property type="component" value="Unassembled WGS sequence"/>
</dbReference>
<dbReference type="SMART" id="SM00382">
    <property type="entry name" value="AAA"/>
    <property type="match status" value="1"/>
</dbReference>
<sequence>MIDTRLLAAARAEPGGVTATATTIAATATYVPQAWFLAHALAAIAGRDWNAAALWALAVVAVAGLRWVVGLAAATASSRHGLAVRRTLRDRAYAAALAPRGRTLRTGAARGAIVDGADGVEVYVSKYIGAVAQVAVLCPLTVVLLAFVSPLAAAAAAGGLVLAIFGPMWWRRRAIRRAADHWDDYETLSADFAEYYRSMTTVRALGAVDQTRIHIETRSAALHRATVATMRVSLADTAITDVAIQGATVAAAAVAAAHAVSGDPAPSVYLALLLAGECFRPIRELARHWHAGYLGLSAVSGLDAIGAFDTAGTENQVQSIERPLPGGRLELLDVTFAYDHNSVLRGVEVTVEPGGIVTVTGESGAGKSTLFDLISGVLRPTSGSISLGGNPVGPGDVAVVGQRPVFTSGSIRDNLLAVAPRSDADLVGACRAAGFGSVIDNLPHGLDEEIGEAGTGLSGGQRQRLAVARAILSDRPIVLVDEPTSALDEQTADEVLAALADLAHQRIVLVITHDPRVVEVADAQLVVAHGHVLPARVGAP</sequence>
<evidence type="ECO:0000256" key="2">
    <source>
        <dbReference type="ARBA" id="ARBA00022692"/>
    </source>
</evidence>
<dbReference type="InterPro" id="IPR039421">
    <property type="entry name" value="Type_1_exporter"/>
</dbReference>
<keyword evidence="3" id="KW-0547">Nucleotide-binding</keyword>
<keyword evidence="2 7" id="KW-0812">Transmembrane</keyword>
<dbReference type="OrthoDB" id="9806127at2"/>
<reference evidence="11" key="1">
    <citation type="submission" date="2017-06" db="EMBL/GenBank/DDBJ databases">
        <authorList>
            <person name="Varghese N."/>
            <person name="Submissions S."/>
        </authorList>
    </citation>
    <scope>NUCLEOTIDE SEQUENCE [LARGE SCALE GENOMIC DNA]</scope>
    <source>
        <strain evidence="11">JCM 23211</strain>
    </source>
</reference>
<dbReference type="GO" id="GO:0005886">
    <property type="term" value="C:plasma membrane"/>
    <property type="evidence" value="ECO:0007669"/>
    <property type="project" value="UniProtKB-SubCell"/>
</dbReference>
<dbReference type="AlphaFoldDB" id="A0A239H2K0"/>
<dbReference type="SUPFAM" id="SSF52540">
    <property type="entry name" value="P-loop containing nucleoside triphosphate hydrolases"/>
    <property type="match status" value="1"/>
</dbReference>
<dbReference type="EMBL" id="FZOW01000005">
    <property type="protein sequence ID" value="SNS75365.1"/>
    <property type="molecule type" value="Genomic_DNA"/>
</dbReference>
<dbReference type="Pfam" id="PF00005">
    <property type="entry name" value="ABC_tran"/>
    <property type="match status" value="1"/>
</dbReference>
<dbReference type="GO" id="GO:0016887">
    <property type="term" value="F:ATP hydrolysis activity"/>
    <property type="evidence" value="ECO:0007669"/>
    <property type="project" value="InterPro"/>
</dbReference>
<dbReference type="PROSITE" id="PS50929">
    <property type="entry name" value="ABC_TM1F"/>
    <property type="match status" value="1"/>
</dbReference>
<feature type="domain" description="ABC transmembrane type-1" evidence="9">
    <location>
        <begin position="17"/>
        <end position="294"/>
    </location>
</feature>
<evidence type="ECO:0000259" key="9">
    <source>
        <dbReference type="PROSITE" id="PS50929"/>
    </source>
</evidence>
<proteinExistence type="predicted"/>
<accession>A0A239H2K0</accession>
<name>A0A239H2K0_9NOCA</name>
<keyword evidence="6 7" id="KW-0472">Membrane</keyword>
<keyword evidence="4" id="KW-0067">ATP-binding</keyword>
<dbReference type="PANTHER" id="PTHR24221">
    <property type="entry name" value="ATP-BINDING CASSETTE SUB-FAMILY B"/>
    <property type="match status" value="1"/>
</dbReference>